<name>A0ABT8KIB4_9BACT</name>
<proteinExistence type="predicted"/>
<dbReference type="Pfam" id="PF14060">
    <property type="entry name" value="DUF4252"/>
    <property type="match status" value="1"/>
</dbReference>
<dbReference type="InterPro" id="IPR025348">
    <property type="entry name" value="DUF4252"/>
</dbReference>
<sequence>MKKIFITISIAFMSTMTVAQSNTDAIIKFFDKYMDDDDFTTIYISGKMFGIMSEIPMDDDEEYIRQQLNDLTGLRILTSDHVDGVRLYNEVYDKLNTNGYEELMVVREGDEEFKFLVKESKGIIKELLMLSGHDNEFFLMSLLGIIDIKTIAKISKSMDIDGLDKLDRLDRN</sequence>
<evidence type="ECO:0000256" key="1">
    <source>
        <dbReference type="SAM" id="SignalP"/>
    </source>
</evidence>
<comment type="caution">
    <text evidence="2">The sequence shown here is derived from an EMBL/GenBank/DDBJ whole genome shotgun (WGS) entry which is preliminary data.</text>
</comment>
<dbReference type="Proteomes" id="UP001172082">
    <property type="component" value="Unassembled WGS sequence"/>
</dbReference>
<keyword evidence="1" id="KW-0732">Signal</keyword>
<organism evidence="2 3">
    <name type="scientific">Splendidivirga corallicola</name>
    <dbReference type="NCBI Taxonomy" id="3051826"/>
    <lineage>
        <taxon>Bacteria</taxon>
        <taxon>Pseudomonadati</taxon>
        <taxon>Bacteroidota</taxon>
        <taxon>Cytophagia</taxon>
        <taxon>Cytophagales</taxon>
        <taxon>Splendidivirgaceae</taxon>
        <taxon>Splendidivirga</taxon>
    </lineage>
</organism>
<feature type="signal peptide" evidence="1">
    <location>
        <begin position="1"/>
        <end position="19"/>
    </location>
</feature>
<protein>
    <submittedName>
        <fullName evidence="2">DUF4252 domain-containing protein</fullName>
    </submittedName>
</protein>
<dbReference type="EMBL" id="JAUJEA010000001">
    <property type="protein sequence ID" value="MDN5200452.1"/>
    <property type="molecule type" value="Genomic_DNA"/>
</dbReference>
<evidence type="ECO:0000313" key="3">
    <source>
        <dbReference type="Proteomes" id="UP001172082"/>
    </source>
</evidence>
<keyword evidence="3" id="KW-1185">Reference proteome</keyword>
<reference evidence="2" key="1">
    <citation type="submission" date="2023-06" db="EMBL/GenBank/DDBJ databases">
        <title>Genomic of Parafulvivirga corallium.</title>
        <authorList>
            <person name="Wang G."/>
        </authorList>
    </citation>
    <scope>NUCLEOTIDE SEQUENCE</scope>
    <source>
        <strain evidence="2">BMA10</strain>
    </source>
</reference>
<evidence type="ECO:0000313" key="2">
    <source>
        <dbReference type="EMBL" id="MDN5200452.1"/>
    </source>
</evidence>
<accession>A0ABT8KIB4</accession>
<gene>
    <name evidence="2" type="ORF">QQ008_03745</name>
</gene>
<dbReference type="RefSeq" id="WP_346750477.1">
    <property type="nucleotide sequence ID" value="NZ_JAUJEA010000001.1"/>
</dbReference>
<feature type="chain" id="PRO_5046747192" evidence="1">
    <location>
        <begin position="20"/>
        <end position="172"/>
    </location>
</feature>